<dbReference type="GeneID" id="7830514"/>
<accession>I7MIQ0</accession>
<dbReference type="AlphaFoldDB" id="I7MIQ0"/>
<proteinExistence type="predicted"/>
<keyword evidence="2" id="KW-1185">Reference proteome</keyword>
<evidence type="ECO:0000313" key="2">
    <source>
        <dbReference type="Proteomes" id="UP000009168"/>
    </source>
</evidence>
<sequence length="484" mass="56831">MKISNQTTFFAQIKQEEQQDQSQSQCWMNQGSHQLPKQAEKHTFSYKDSQSTTSLQSITAKVVLLNRSTSATNSDQCRNEDALYHYSHYINTFKYRTALLQEQEAKISYINNRKHQKLTYLPYQNLVFSVNKANIEKINDNFIFEWIRFMEDYDCEKIGLNITNQPQSNISNNIFNKNANFTFQSNLNNVINKSKKKIKLARKANHQINIRDLISQFSIPQDIQELILCKFCLYVQSLYKILKGNNREKQISSIDPQIYQFIFNNQINNDSIAPVNNEISQSGYLNSNHHEFNIFSKKQSQEDSSELLKQQKKYHFNMSKYFMLFLLELLSDYHIMTLSELPEAIITEISAIISEIKQISKKNNSSKTNYYNHYHYDVLFLQINEQTKNTVLKNQKLLDMHLKVFHIQNLDNFLSLQRINIIKQYISQIVLSQLSILKGKIFLSTQTSNLSKSVLEDLNSKIDYLYRVEQGIIDLNLGKTINRF</sequence>
<dbReference type="EMBL" id="GG662717">
    <property type="protein sequence ID" value="EAR94143.2"/>
    <property type="molecule type" value="Genomic_DNA"/>
</dbReference>
<gene>
    <name evidence="1" type="ORF">TTHERM_00522100</name>
</gene>
<organism evidence="1 2">
    <name type="scientific">Tetrahymena thermophila (strain SB210)</name>
    <dbReference type="NCBI Taxonomy" id="312017"/>
    <lineage>
        <taxon>Eukaryota</taxon>
        <taxon>Sar</taxon>
        <taxon>Alveolata</taxon>
        <taxon>Ciliophora</taxon>
        <taxon>Intramacronucleata</taxon>
        <taxon>Oligohymenophorea</taxon>
        <taxon>Hymenostomatida</taxon>
        <taxon>Tetrahymenina</taxon>
        <taxon>Tetrahymenidae</taxon>
        <taxon>Tetrahymena</taxon>
    </lineage>
</organism>
<dbReference type="Proteomes" id="UP000009168">
    <property type="component" value="Unassembled WGS sequence"/>
</dbReference>
<dbReference type="KEGG" id="tet:TTHERM_00522100"/>
<evidence type="ECO:0000313" key="1">
    <source>
        <dbReference type="EMBL" id="EAR94143.2"/>
    </source>
</evidence>
<reference evidence="2" key="1">
    <citation type="journal article" date="2006" name="PLoS Biol.">
        <title>Macronuclear genome sequence of the ciliate Tetrahymena thermophila, a model eukaryote.</title>
        <authorList>
            <person name="Eisen J.A."/>
            <person name="Coyne R.S."/>
            <person name="Wu M."/>
            <person name="Wu D."/>
            <person name="Thiagarajan M."/>
            <person name="Wortman J.R."/>
            <person name="Badger J.H."/>
            <person name="Ren Q."/>
            <person name="Amedeo P."/>
            <person name="Jones K.M."/>
            <person name="Tallon L.J."/>
            <person name="Delcher A.L."/>
            <person name="Salzberg S.L."/>
            <person name="Silva J.C."/>
            <person name="Haas B.J."/>
            <person name="Majoros W.H."/>
            <person name="Farzad M."/>
            <person name="Carlton J.M."/>
            <person name="Smith R.K. Jr."/>
            <person name="Garg J."/>
            <person name="Pearlman R.E."/>
            <person name="Karrer K.M."/>
            <person name="Sun L."/>
            <person name="Manning G."/>
            <person name="Elde N.C."/>
            <person name="Turkewitz A.P."/>
            <person name="Asai D.J."/>
            <person name="Wilkes D.E."/>
            <person name="Wang Y."/>
            <person name="Cai H."/>
            <person name="Collins K."/>
            <person name="Stewart B.A."/>
            <person name="Lee S.R."/>
            <person name="Wilamowska K."/>
            <person name="Weinberg Z."/>
            <person name="Ruzzo W.L."/>
            <person name="Wloga D."/>
            <person name="Gaertig J."/>
            <person name="Frankel J."/>
            <person name="Tsao C.-C."/>
            <person name="Gorovsky M.A."/>
            <person name="Keeling P.J."/>
            <person name="Waller R.F."/>
            <person name="Patron N.J."/>
            <person name="Cherry J.M."/>
            <person name="Stover N.A."/>
            <person name="Krieger C.J."/>
            <person name="del Toro C."/>
            <person name="Ryder H.F."/>
            <person name="Williamson S.C."/>
            <person name="Barbeau R.A."/>
            <person name="Hamilton E.P."/>
            <person name="Orias E."/>
        </authorList>
    </citation>
    <scope>NUCLEOTIDE SEQUENCE [LARGE SCALE GENOMIC DNA]</scope>
    <source>
        <strain evidence="2">SB210</strain>
    </source>
</reference>
<name>I7MIQ0_TETTS</name>
<dbReference type="RefSeq" id="XP_001014388.2">
    <property type="nucleotide sequence ID" value="XM_001014388.3"/>
</dbReference>
<protein>
    <submittedName>
        <fullName evidence="1">Uncharacterized protein</fullName>
    </submittedName>
</protein>
<dbReference type="InParanoid" id="I7MIQ0"/>